<protein>
    <recommendedName>
        <fullName evidence="3">Type I restriction modification DNA specificity domain-containing protein</fullName>
    </recommendedName>
</protein>
<dbReference type="Proteomes" id="UP000018872">
    <property type="component" value="Unassembled WGS sequence"/>
</dbReference>
<dbReference type="EMBL" id="AYYC01000689">
    <property type="protein sequence ID" value="ETK04162.1"/>
    <property type="molecule type" value="Genomic_DNA"/>
</dbReference>
<dbReference type="AlphaFoldDB" id="W2CCH9"/>
<proteinExistence type="predicted"/>
<evidence type="ECO:0008006" key="3">
    <source>
        <dbReference type="Google" id="ProtNLM"/>
    </source>
</evidence>
<dbReference type="PATRIC" id="fig|1410950.3.peg.1527"/>
<reference evidence="1 2" key="1">
    <citation type="submission" date="2013-11" db="EMBL/GenBank/DDBJ databases">
        <title>Single cell genomics of uncultured Tannerella BU063 (oral taxon 286).</title>
        <authorList>
            <person name="Beall C.J."/>
            <person name="Campbell A.G."/>
            <person name="Griffen A.L."/>
            <person name="Podar M."/>
            <person name="Leys E.J."/>
        </authorList>
    </citation>
    <scope>NUCLEOTIDE SEQUENCE [LARGE SCALE GENOMIC DNA]</scope>
    <source>
        <strain evidence="1">Cell 5</strain>
    </source>
</reference>
<evidence type="ECO:0000313" key="2">
    <source>
        <dbReference type="Proteomes" id="UP000018872"/>
    </source>
</evidence>
<comment type="caution">
    <text evidence="1">The sequence shown here is derived from an EMBL/GenBank/DDBJ whole genome shotgun (WGS) entry which is preliminary data.</text>
</comment>
<organism evidence="1 2">
    <name type="scientific">Tannerella sp. oral taxon BU063 isolate Cell 5</name>
    <dbReference type="NCBI Taxonomy" id="1410950"/>
    <lineage>
        <taxon>Bacteria</taxon>
        <taxon>Pseudomonadati</taxon>
        <taxon>Bacteroidota</taxon>
        <taxon>Bacteroidia</taxon>
        <taxon>Bacteroidales</taxon>
        <taxon>Tannerellaceae</taxon>
        <taxon>Tannerella</taxon>
    </lineage>
</organism>
<name>W2CCH9_9BACT</name>
<gene>
    <name evidence="1" type="ORF">T229_10460</name>
</gene>
<sequence length="104" mass="11737">MSFFSMCGNVPEYYMICLMNSLFAALYVDSFVNSTSHCTTGDAKLIPVVVPSEEQLKKFKALFDRLYELKQSVAKQIATDAEIMAELKELEELNDRLMGALILN</sequence>
<accession>W2CCH9</accession>
<evidence type="ECO:0000313" key="1">
    <source>
        <dbReference type="EMBL" id="ETK04162.1"/>
    </source>
</evidence>